<gene>
    <name evidence="1" type="ORF">GMARGA_LOCUS21252</name>
</gene>
<feature type="non-terminal residue" evidence="1">
    <location>
        <position position="1"/>
    </location>
</feature>
<evidence type="ECO:0000313" key="1">
    <source>
        <dbReference type="EMBL" id="CAG8791107.1"/>
    </source>
</evidence>
<protein>
    <submittedName>
        <fullName evidence="1">25234_t:CDS:1</fullName>
    </submittedName>
</protein>
<organism evidence="1 2">
    <name type="scientific">Gigaspora margarita</name>
    <dbReference type="NCBI Taxonomy" id="4874"/>
    <lineage>
        <taxon>Eukaryota</taxon>
        <taxon>Fungi</taxon>
        <taxon>Fungi incertae sedis</taxon>
        <taxon>Mucoromycota</taxon>
        <taxon>Glomeromycotina</taxon>
        <taxon>Glomeromycetes</taxon>
        <taxon>Diversisporales</taxon>
        <taxon>Gigasporaceae</taxon>
        <taxon>Gigaspora</taxon>
    </lineage>
</organism>
<keyword evidence="2" id="KW-1185">Reference proteome</keyword>
<reference evidence="1 2" key="1">
    <citation type="submission" date="2021-06" db="EMBL/GenBank/DDBJ databases">
        <authorList>
            <person name="Kallberg Y."/>
            <person name="Tangrot J."/>
            <person name="Rosling A."/>
        </authorList>
    </citation>
    <scope>NUCLEOTIDE SEQUENCE [LARGE SCALE GENOMIC DNA]</scope>
    <source>
        <strain evidence="1 2">120-4 pot B 10/14</strain>
    </source>
</reference>
<evidence type="ECO:0000313" key="2">
    <source>
        <dbReference type="Proteomes" id="UP000789901"/>
    </source>
</evidence>
<dbReference type="SUPFAM" id="SSF57756">
    <property type="entry name" value="Retrovirus zinc finger-like domains"/>
    <property type="match status" value="1"/>
</dbReference>
<dbReference type="EMBL" id="CAJVQB010019425">
    <property type="protein sequence ID" value="CAG8791107.1"/>
    <property type="molecule type" value="Genomic_DNA"/>
</dbReference>
<proteinExistence type="predicted"/>
<dbReference type="Proteomes" id="UP000789901">
    <property type="component" value="Unassembled WGS sequence"/>
</dbReference>
<dbReference type="InterPro" id="IPR036875">
    <property type="entry name" value="Znf_CCHC_sf"/>
</dbReference>
<accession>A0ABN7VPY3</accession>
<name>A0ABN7VPY3_GIGMA</name>
<comment type="caution">
    <text evidence="1">The sequence shown here is derived from an EMBL/GenBank/DDBJ whole genome shotgun (WGS) entry which is preliminary data.</text>
</comment>
<sequence length="356" mass="41177">QNHSEKANEFSLVSTTQVKHNEFIIYEPYTTIDYDDTKSESIDNSEDSEVIQKCYLENKFPEINIYSKDFYNAIRHYKTPAASNINQDASLLLEYLISKQHEDSDWKVNIYFEGVDTSLARLFWQTPTLACQRLQISQSCLYRLYKINYPVSSQSRVLLSSMLKLVNNETICKIWHIRLFSTPTSHNEQYIIVLDDGTHLCSFTIQFTHNIVDVQEIQNDESNSNFDIIKQLQGPDCIGIAKIGIQIALDTNTMNEFISMIHSFIESKSIQADNSLELDNIRSVTNPHIIAHHDQSKKQIQDSLNDVDQLDSQKIHNKVLHESDITNKLPQKCSYCNNTGHYAKTCKLYPKNKYQM</sequence>